<organism evidence="6 7">
    <name type="scientific">Aromia moschata</name>
    <dbReference type="NCBI Taxonomy" id="1265417"/>
    <lineage>
        <taxon>Eukaryota</taxon>
        <taxon>Metazoa</taxon>
        <taxon>Ecdysozoa</taxon>
        <taxon>Arthropoda</taxon>
        <taxon>Hexapoda</taxon>
        <taxon>Insecta</taxon>
        <taxon>Pterygota</taxon>
        <taxon>Neoptera</taxon>
        <taxon>Endopterygota</taxon>
        <taxon>Coleoptera</taxon>
        <taxon>Polyphaga</taxon>
        <taxon>Cucujiformia</taxon>
        <taxon>Chrysomeloidea</taxon>
        <taxon>Cerambycidae</taxon>
        <taxon>Cerambycinae</taxon>
        <taxon>Callichromatini</taxon>
        <taxon>Aromia</taxon>
    </lineage>
</organism>
<name>A0AAV8XH88_9CUCU</name>
<feature type="transmembrane region" description="Helical" evidence="5">
    <location>
        <begin position="88"/>
        <end position="106"/>
    </location>
</feature>
<sequence>MDIMLSQEDIPPIIKTHKTRWIILLFYVIFSAISSFQWIQYSTVANVVMEYYNISANAFNWTQTVFTVMWPFLVFPACFIVDRKGLRVAALAGCFATAIGAVIKVFSINPNLFYVLMIGQTVVAVSQVFIWTVPSKIATTWFKPNEVSLKYVYLERSINGVFTWNFWNTTWTRTLGTLIPSTLMKNCNNLEAIGSSMYKLSINTVSVILPTAFVGGRGSKTFEYAEIMHSPLGGKRNINPVLLLSSETITTGEPSENIMEVVQEDSEGDPRHEEDQNSKIASTSVIKPKTVKHHKNENKRSKCNMLIEIRTDRKEYYKERLEIEEKKLSQKIRRNVLLEKQNVLLEQYLETNDKK</sequence>
<dbReference type="GO" id="GO:0097037">
    <property type="term" value="P:heme export"/>
    <property type="evidence" value="ECO:0007669"/>
    <property type="project" value="TreeGrafter"/>
</dbReference>
<accession>A0AAV8XH88</accession>
<keyword evidence="3 5" id="KW-1133">Transmembrane helix</keyword>
<reference evidence="6" key="1">
    <citation type="journal article" date="2023" name="Insect Mol. Biol.">
        <title>Genome sequencing provides insights into the evolution of gene families encoding plant cell wall-degrading enzymes in longhorned beetles.</title>
        <authorList>
            <person name="Shin N.R."/>
            <person name="Okamura Y."/>
            <person name="Kirsch R."/>
            <person name="Pauchet Y."/>
        </authorList>
    </citation>
    <scope>NUCLEOTIDE SEQUENCE</scope>
    <source>
        <strain evidence="6">AMC_N1</strain>
    </source>
</reference>
<dbReference type="PANTHER" id="PTHR10924:SF4">
    <property type="entry name" value="GH15861P"/>
    <property type="match status" value="1"/>
</dbReference>
<comment type="subcellular location">
    <subcellularLocation>
        <location evidence="1">Membrane</location>
        <topology evidence="1">Multi-pass membrane protein</topology>
    </subcellularLocation>
</comment>
<feature type="transmembrane region" description="Helical" evidence="5">
    <location>
        <begin position="21"/>
        <end position="41"/>
    </location>
</feature>
<evidence type="ECO:0000256" key="3">
    <source>
        <dbReference type="ARBA" id="ARBA00022989"/>
    </source>
</evidence>
<dbReference type="AlphaFoldDB" id="A0AAV8XH88"/>
<dbReference type="GO" id="GO:0016020">
    <property type="term" value="C:membrane"/>
    <property type="evidence" value="ECO:0007669"/>
    <property type="project" value="UniProtKB-SubCell"/>
</dbReference>
<dbReference type="InterPro" id="IPR049680">
    <property type="entry name" value="FLVCR1-2_SLC49-like"/>
</dbReference>
<feature type="transmembrane region" description="Helical" evidence="5">
    <location>
        <begin position="112"/>
        <end position="133"/>
    </location>
</feature>
<evidence type="ECO:0000313" key="6">
    <source>
        <dbReference type="EMBL" id="KAJ8938161.1"/>
    </source>
</evidence>
<evidence type="ECO:0000256" key="1">
    <source>
        <dbReference type="ARBA" id="ARBA00004141"/>
    </source>
</evidence>
<evidence type="ECO:0000313" key="7">
    <source>
        <dbReference type="Proteomes" id="UP001162162"/>
    </source>
</evidence>
<dbReference type="Proteomes" id="UP001162162">
    <property type="component" value="Unassembled WGS sequence"/>
</dbReference>
<dbReference type="SUPFAM" id="SSF103473">
    <property type="entry name" value="MFS general substrate transporter"/>
    <property type="match status" value="1"/>
</dbReference>
<gene>
    <name evidence="6" type="ORF">NQ318_011926</name>
</gene>
<evidence type="ECO:0000256" key="5">
    <source>
        <dbReference type="SAM" id="Phobius"/>
    </source>
</evidence>
<dbReference type="GO" id="GO:0020037">
    <property type="term" value="F:heme binding"/>
    <property type="evidence" value="ECO:0007669"/>
    <property type="project" value="TreeGrafter"/>
</dbReference>
<evidence type="ECO:0000256" key="4">
    <source>
        <dbReference type="ARBA" id="ARBA00023136"/>
    </source>
</evidence>
<keyword evidence="4 5" id="KW-0472">Membrane</keyword>
<dbReference type="InterPro" id="IPR011701">
    <property type="entry name" value="MFS"/>
</dbReference>
<dbReference type="PANTHER" id="PTHR10924">
    <property type="entry name" value="MAJOR FACILITATOR SUPERFAMILY PROTEIN-RELATED"/>
    <property type="match status" value="1"/>
</dbReference>
<comment type="caution">
    <text evidence="6">The sequence shown here is derived from an EMBL/GenBank/DDBJ whole genome shotgun (WGS) entry which is preliminary data.</text>
</comment>
<protein>
    <submittedName>
        <fullName evidence="6">Uncharacterized protein</fullName>
    </submittedName>
</protein>
<dbReference type="Gene3D" id="1.20.1250.20">
    <property type="entry name" value="MFS general substrate transporter like domains"/>
    <property type="match status" value="1"/>
</dbReference>
<proteinExistence type="predicted"/>
<dbReference type="GO" id="GO:0015232">
    <property type="term" value="F:heme transmembrane transporter activity"/>
    <property type="evidence" value="ECO:0007669"/>
    <property type="project" value="TreeGrafter"/>
</dbReference>
<keyword evidence="7" id="KW-1185">Reference proteome</keyword>
<dbReference type="EMBL" id="JAPWTK010000580">
    <property type="protein sequence ID" value="KAJ8938161.1"/>
    <property type="molecule type" value="Genomic_DNA"/>
</dbReference>
<evidence type="ECO:0000256" key="2">
    <source>
        <dbReference type="ARBA" id="ARBA00022692"/>
    </source>
</evidence>
<feature type="transmembrane region" description="Helical" evidence="5">
    <location>
        <begin position="61"/>
        <end position="81"/>
    </location>
</feature>
<keyword evidence="2 5" id="KW-0812">Transmembrane</keyword>
<dbReference type="InterPro" id="IPR036259">
    <property type="entry name" value="MFS_trans_sf"/>
</dbReference>
<dbReference type="Pfam" id="PF07690">
    <property type="entry name" value="MFS_1"/>
    <property type="match status" value="1"/>
</dbReference>